<evidence type="ECO:0000313" key="4">
    <source>
        <dbReference type="EMBL" id="CAG9321477.1"/>
    </source>
</evidence>
<evidence type="ECO:0000313" key="5">
    <source>
        <dbReference type="Proteomes" id="UP001162131"/>
    </source>
</evidence>
<dbReference type="SUPFAM" id="SSF54160">
    <property type="entry name" value="Chromo domain-like"/>
    <property type="match status" value="1"/>
</dbReference>
<keyword evidence="2" id="KW-0539">Nucleus</keyword>
<sequence>MSIRTKAADRKEPEVILSSKEVSGSKLYQVKWKGLPEEDCTWEPKSHLQNFWELIEDYEAKKPKPIKKSSVRRKGSFTMDDEPKSVTQIIYNPETNQILGEVEWKSGELLNTVYPLEVLHENCPILMCELYYSYLKFTYKPA</sequence>
<dbReference type="InterPro" id="IPR016197">
    <property type="entry name" value="Chromo-like_dom_sf"/>
</dbReference>
<protein>
    <recommendedName>
        <fullName evidence="3">Chromo domain-containing protein</fullName>
    </recommendedName>
</protein>
<dbReference type="InterPro" id="IPR023779">
    <property type="entry name" value="Chromodomain_CS"/>
</dbReference>
<dbReference type="InterPro" id="IPR023780">
    <property type="entry name" value="Chromo_domain"/>
</dbReference>
<dbReference type="GO" id="GO:0005634">
    <property type="term" value="C:nucleus"/>
    <property type="evidence" value="ECO:0007669"/>
    <property type="project" value="UniProtKB-SubCell"/>
</dbReference>
<dbReference type="PANTHER" id="PTHR22812">
    <property type="entry name" value="CHROMOBOX PROTEIN"/>
    <property type="match status" value="1"/>
</dbReference>
<evidence type="ECO:0000256" key="1">
    <source>
        <dbReference type="ARBA" id="ARBA00004123"/>
    </source>
</evidence>
<keyword evidence="5" id="KW-1185">Reference proteome</keyword>
<organism evidence="4 5">
    <name type="scientific">Blepharisma stoltei</name>
    <dbReference type="NCBI Taxonomy" id="1481888"/>
    <lineage>
        <taxon>Eukaryota</taxon>
        <taxon>Sar</taxon>
        <taxon>Alveolata</taxon>
        <taxon>Ciliophora</taxon>
        <taxon>Postciliodesmatophora</taxon>
        <taxon>Heterotrichea</taxon>
        <taxon>Heterotrichida</taxon>
        <taxon>Blepharismidae</taxon>
        <taxon>Blepharisma</taxon>
    </lineage>
</organism>
<name>A0AAU9JKT5_9CILI</name>
<dbReference type="PROSITE" id="PS50013">
    <property type="entry name" value="CHROMO_2"/>
    <property type="match status" value="1"/>
</dbReference>
<comment type="caution">
    <text evidence="4">The sequence shown here is derived from an EMBL/GenBank/DDBJ whole genome shotgun (WGS) entry which is preliminary data.</text>
</comment>
<dbReference type="Pfam" id="PF00385">
    <property type="entry name" value="Chromo"/>
    <property type="match status" value="1"/>
</dbReference>
<dbReference type="InterPro" id="IPR051219">
    <property type="entry name" value="Heterochromatin_chromo-domain"/>
</dbReference>
<dbReference type="Gene3D" id="2.40.50.40">
    <property type="match status" value="2"/>
</dbReference>
<gene>
    <name evidence="4" type="ORF">BSTOLATCC_MIC28757</name>
</gene>
<dbReference type="SMART" id="SM00298">
    <property type="entry name" value="CHROMO"/>
    <property type="match status" value="1"/>
</dbReference>
<dbReference type="CDD" id="cd00024">
    <property type="entry name" value="CD_CSD"/>
    <property type="match status" value="1"/>
</dbReference>
<feature type="domain" description="Chromo" evidence="3">
    <location>
        <begin position="11"/>
        <end position="70"/>
    </location>
</feature>
<dbReference type="InterPro" id="IPR000953">
    <property type="entry name" value="Chromo/chromo_shadow_dom"/>
</dbReference>
<comment type="subcellular location">
    <subcellularLocation>
        <location evidence="1">Nucleus</location>
    </subcellularLocation>
</comment>
<accession>A0AAU9JKT5</accession>
<dbReference type="AlphaFoldDB" id="A0AAU9JKT5"/>
<dbReference type="Proteomes" id="UP001162131">
    <property type="component" value="Unassembled WGS sequence"/>
</dbReference>
<evidence type="ECO:0000259" key="3">
    <source>
        <dbReference type="PROSITE" id="PS50013"/>
    </source>
</evidence>
<proteinExistence type="predicted"/>
<reference evidence="4" key="1">
    <citation type="submission" date="2021-09" db="EMBL/GenBank/DDBJ databases">
        <authorList>
            <consortium name="AG Swart"/>
            <person name="Singh M."/>
            <person name="Singh A."/>
            <person name="Seah K."/>
            <person name="Emmerich C."/>
        </authorList>
    </citation>
    <scope>NUCLEOTIDE SEQUENCE</scope>
    <source>
        <strain evidence="4">ATCC30299</strain>
    </source>
</reference>
<dbReference type="PROSITE" id="PS00598">
    <property type="entry name" value="CHROMO_1"/>
    <property type="match status" value="1"/>
</dbReference>
<evidence type="ECO:0000256" key="2">
    <source>
        <dbReference type="ARBA" id="ARBA00023242"/>
    </source>
</evidence>
<dbReference type="EMBL" id="CAJZBQ010000028">
    <property type="protein sequence ID" value="CAG9321477.1"/>
    <property type="molecule type" value="Genomic_DNA"/>
</dbReference>